<reference evidence="3" key="1">
    <citation type="submission" date="2020-06" db="EMBL/GenBank/DDBJ databases">
        <authorList>
            <consortium name="Plant Systems Biology data submission"/>
        </authorList>
    </citation>
    <scope>NUCLEOTIDE SEQUENCE</scope>
    <source>
        <strain evidence="3">D6</strain>
    </source>
</reference>
<feature type="chain" id="PRO_5040238934" evidence="1">
    <location>
        <begin position="27"/>
        <end position="284"/>
    </location>
</feature>
<proteinExistence type="predicted"/>
<sequence length="284" mass="29433">MDSKTLSTSLALFAVTAVLMVGLVKAAKKEKSSSSKPELAKPAPLTTKVFPTKDKVSKALCEYVAAAANKAIAERGVFHLAVAGGSLLDALAGLNDQKVDYSKVVLSFVNHKCVALDDEKKATIAKCKTKFANEAGITRFVCPNPSPVEGTDGSADAAFYANALKEANIPTSSNGCPIFDLVLLGLGSDGHVGSNHPMGPAVLNTTNAVAGSPKEGEPSSITLTIESINAARDVAVVVCGGSKGKKEAVKRAMVRPAEEPRGTFPAQLLQSPTYFLDSEAASDL</sequence>
<keyword evidence="1" id="KW-0732">Signal</keyword>
<organism evidence="3 4">
    <name type="scientific">Seminavis robusta</name>
    <dbReference type="NCBI Taxonomy" id="568900"/>
    <lineage>
        <taxon>Eukaryota</taxon>
        <taxon>Sar</taxon>
        <taxon>Stramenopiles</taxon>
        <taxon>Ochrophyta</taxon>
        <taxon>Bacillariophyta</taxon>
        <taxon>Bacillariophyceae</taxon>
        <taxon>Bacillariophycidae</taxon>
        <taxon>Naviculales</taxon>
        <taxon>Naviculaceae</taxon>
        <taxon>Seminavis</taxon>
    </lineage>
</organism>
<feature type="signal peptide" evidence="1">
    <location>
        <begin position="1"/>
        <end position="26"/>
    </location>
</feature>
<dbReference type="PANTHER" id="PTHR11054:SF0">
    <property type="entry name" value="6-PHOSPHOGLUCONOLACTONASE"/>
    <property type="match status" value="1"/>
</dbReference>
<feature type="domain" description="Glucosamine/galactosamine-6-phosphate isomerase" evidence="2">
    <location>
        <begin position="52"/>
        <end position="270"/>
    </location>
</feature>
<dbReference type="InterPro" id="IPR006148">
    <property type="entry name" value="Glc/Gal-6P_isomerase"/>
</dbReference>
<evidence type="ECO:0000313" key="3">
    <source>
        <dbReference type="EMBL" id="CAB9510425.1"/>
    </source>
</evidence>
<comment type="caution">
    <text evidence="3">The sequence shown here is derived from an EMBL/GenBank/DDBJ whole genome shotgun (WGS) entry which is preliminary data.</text>
</comment>
<evidence type="ECO:0000256" key="1">
    <source>
        <dbReference type="SAM" id="SignalP"/>
    </source>
</evidence>
<evidence type="ECO:0000259" key="2">
    <source>
        <dbReference type="Pfam" id="PF01182"/>
    </source>
</evidence>
<protein>
    <submittedName>
        <fullName evidence="3">Probable 6-phosphogluconolactonase 3, chloroplastic</fullName>
    </submittedName>
</protein>
<accession>A0A9N8E1C7</accession>
<dbReference type="SUPFAM" id="SSF100950">
    <property type="entry name" value="NagB/RpiA/CoA transferase-like"/>
    <property type="match status" value="1"/>
</dbReference>
<keyword evidence="4" id="KW-1185">Reference proteome</keyword>
<dbReference type="InterPro" id="IPR037171">
    <property type="entry name" value="NagB/RpiA_transferase-like"/>
</dbReference>
<dbReference type="Pfam" id="PF01182">
    <property type="entry name" value="Glucosamine_iso"/>
    <property type="match status" value="1"/>
</dbReference>
<gene>
    <name evidence="3" type="ORF">SEMRO_436_G142470.1</name>
</gene>
<dbReference type="AlphaFoldDB" id="A0A9N8E1C7"/>
<evidence type="ECO:0000313" key="4">
    <source>
        <dbReference type="Proteomes" id="UP001153069"/>
    </source>
</evidence>
<dbReference type="GO" id="GO:0005975">
    <property type="term" value="P:carbohydrate metabolic process"/>
    <property type="evidence" value="ECO:0007669"/>
    <property type="project" value="InterPro"/>
</dbReference>
<dbReference type="Proteomes" id="UP001153069">
    <property type="component" value="Unassembled WGS sequence"/>
</dbReference>
<name>A0A9N8E1C7_9STRA</name>
<dbReference type="PANTHER" id="PTHR11054">
    <property type="entry name" value="6-PHOSPHOGLUCONOLACTONASE"/>
    <property type="match status" value="1"/>
</dbReference>
<dbReference type="InterPro" id="IPR039104">
    <property type="entry name" value="6PGL"/>
</dbReference>
<dbReference type="EMBL" id="CAICTM010000435">
    <property type="protein sequence ID" value="CAB9510425.1"/>
    <property type="molecule type" value="Genomic_DNA"/>
</dbReference>
<dbReference type="Gene3D" id="3.40.50.1360">
    <property type="match status" value="1"/>
</dbReference>
<dbReference type="OrthoDB" id="432544at2759"/>